<evidence type="ECO:0000313" key="1">
    <source>
        <dbReference type="EMBL" id="KAH3819445.1"/>
    </source>
</evidence>
<accession>A0A9D4GLY0</accession>
<keyword evidence="2" id="KW-1185">Reference proteome</keyword>
<dbReference type="EMBL" id="JAIWYP010000005">
    <property type="protein sequence ID" value="KAH3819445.1"/>
    <property type="molecule type" value="Genomic_DNA"/>
</dbReference>
<organism evidence="1 2">
    <name type="scientific">Dreissena polymorpha</name>
    <name type="common">Zebra mussel</name>
    <name type="synonym">Mytilus polymorpha</name>
    <dbReference type="NCBI Taxonomy" id="45954"/>
    <lineage>
        <taxon>Eukaryota</taxon>
        <taxon>Metazoa</taxon>
        <taxon>Spiralia</taxon>
        <taxon>Lophotrochozoa</taxon>
        <taxon>Mollusca</taxon>
        <taxon>Bivalvia</taxon>
        <taxon>Autobranchia</taxon>
        <taxon>Heteroconchia</taxon>
        <taxon>Euheterodonta</taxon>
        <taxon>Imparidentia</taxon>
        <taxon>Neoheterodontei</taxon>
        <taxon>Myida</taxon>
        <taxon>Dreissenoidea</taxon>
        <taxon>Dreissenidae</taxon>
        <taxon>Dreissena</taxon>
    </lineage>
</organism>
<reference evidence="1" key="2">
    <citation type="submission" date="2020-11" db="EMBL/GenBank/DDBJ databases">
        <authorList>
            <person name="McCartney M.A."/>
            <person name="Auch B."/>
            <person name="Kono T."/>
            <person name="Mallez S."/>
            <person name="Becker A."/>
            <person name="Gohl D.M."/>
            <person name="Silverstein K.A.T."/>
            <person name="Koren S."/>
            <person name="Bechman K.B."/>
            <person name="Herman A."/>
            <person name="Abrahante J.E."/>
            <person name="Garbe J."/>
        </authorList>
    </citation>
    <scope>NUCLEOTIDE SEQUENCE</scope>
    <source>
        <strain evidence="1">Duluth1</strain>
        <tissue evidence="1">Whole animal</tissue>
    </source>
</reference>
<sequence length="69" mass="7734">MVHGVESLVKHNHTREHTPRGLCTNVICKMDQAGVGRVPPPQPTLIFVQNVVFDVKRLQLVVYGALKNF</sequence>
<dbReference type="Proteomes" id="UP000828390">
    <property type="component" value="Unassembled WGS sequence"/>
</dbReference>
<evidence type="ECO:0000313" key="2">
    <source>
        <dbReference type="Proteomes" id="UP000828390"/>
    </source>
</evidence>
<name>A0A9D4GLY0_DREPO</name>
<proteinExistence type="predicted"/>
<dbReference type="AlphaFoldDB" id="A0A9D4GLY0"/>
<protein>
    <submittedName>
        <fullName evidence="1">Uncharacterized protein</fullName>
    </submittedName>
</protein>
<reference evidence="1" key="1">
    <citation type="journal article" date="2019" name="bioRxiv">
        <title>The Genome of the Zebra Mussel, Dreissena polymorpha: A Resource for Invasive Species Research.</title>
        <authorList>
            <person name="McCartney M.A."/>
            <person name="Auch B."/>
            <person name="Kono T."/>
            <person name="Mallez S."/>
            <person name="Zhang Y."/>
            <person name="Obille A."/>
            <person name="Becker A."/>
            <person name="Abrahante J.E."/>
            <person name="Garbe J."/>
            <person name="Badalamenti J.P."/>
            <person name="Herman A."/>
            <person name="Mangelson H."/>
            <person name="Liachko I."/>
            <person name="Sullivan S."/>
            <person name="Sone E.D."/>
            <person name="Koren S."/>
            <person name="Silverstein K.A.T."/>
            <person name="Beckman K.B."/>
            <person name="Gohl D.M."/>
        </authorList>
    </citation>
    <scope>NUCLEOTIDE SEQUENCE</scope>
    <source>
        <strain evidence="1">Duluth1</strain>
        <tissue evidence="1">Whole animal</tissue>
    </source>
</reference>
<gene>
    <name evidence="1" type="ORF">DPMN_121180</name>
</gene>
<comment type="caution">
    <text evidence="1">The sequence shown here is derived from an EMBL/GenBank/DDBJ whole genome shotgun (WGS) entry which is preliminary data.</text>
</comment>